<evidence type="ECO:0000313" key="3">
    <source>
        <dbReference type="Proteomes" id="UP000193467"/>
    </source>
</evidence>
<evidence type="ECO:0000256" key="1">
    <source>
        <dbReference type="SAM" id="Phobius"/>
    </source>
</evidence>
<keyword evidence="1" id="KW-1133">Transmembrane helix</keyword>
<dbReference type="InParanoid" id="A0A1Y2DFI5"/>
<accession>A0A1Y2DFI5</accession>
<gene>
    <name evidence="2" type="ORF">BCR35DRAFT_355451</name>
</gene>
<dbReference type="Proteomes" id="UP000193467">
    <property type="component" value="Unassembled WGS sequence"/>
</dbReference>
<keyword evidence="1" id="KW-0472">Membrane</keyword>
<evidence type="ECO:0008006" key="4">
    <source>
        <dbReference type="Google" id="ProtNLM"/>
    </source>
</evidence>
<comment type="caution">
    <text evidence="2">The sequence shown here is derived from an EMBL/GenBank/DDBJ whole genome shotgun (WGS) entry which is preliminary data.</text>
</comment>
<evidence type="ECO:0000313" key="2">
    <source>
        <dbReference type="EMBL" id="ORY58018.1"/>
    </source>
</evidence>
<dbReference type="AlphaFoldDB" id="A0A1Y2DFI5"/>
<feature type="transmembrane region" description="Helical" evidence="1">
    <location>
        <begin position="12"/>
        <end position="30"/>
    </location>
</feature>
<protein>
    <recommendedName>
        <fullName evidence="4">F-box domain-containing protein</fullName>
    </recommendedName>
</protein>
<name>A0A1Y2DFI5_9BASI</name>
<sequence>MASPNRLTVFLHQTLFVTLIPLYLLASFFPRRWLASSRIRTPAPSRLPHKVIRVILELVDKVHHSEEAIPDYRTLTAASRICRAWRDPAQEVIYLHLLIIGDRRGKLFLSSDATARLAKTKPRRAELVALSGEMIWKVCELLESLVELSLRGDIHRHLLDGVCSCAVFGLPSLKGLKELELAIRPIPGSTMPSFALETLTLYLENRIPLTCLSALFLASKDSLRSLELHFLAREAHPDLLLKSLPLVTPNLLQLSITNTTAHLMTCLEGCTKLKTIRLQPQSTIATLRTLLCKDPKSALPVSVEELSIDSSEGGLVKRLKVILEQDSSSLPRIQLINARITAGLVAKPLIEELRSKGVVVHVA</sequence>
<keyword evidence="3" id="KW-1185">Reference proteome</keyword>
<keyword evidence="1" id="KW-0812">Transmembrane</keyword>
<proteinExistence type="predicted"/>
<dbReference type="OrthoDB" id="270763at2759"/>
<dbReference type="EMBL" id="MCGR01000080">
    <property type="protein sequence ID" value="ORY58018.1"/>
    <property type="molecule type" value="Genomic_DNA"/>
</dbReference>
<reference evidence="2 3" key="1">
    <citation type="submission" date="2016-07" db="EMBL/GenBank/DDBJ databases">
        <title>Pervasive Adenine N6-methylation of Active Genes in Fungi.</title>
        <authorList>
            <consortium name="DOE Joint Genome Institute"/>
            <person name="Mondo S.J."/>
            <person name="Dannebaum R.O."/>
            <person name="Kuo R.C."/>
            <person name="Labutti K."/>
            <person name="Haridas S."/>
            <person name="Kuo A."/>
            <person name="Salamov A."/>
            <person name="Ahrendt S.R."/>
            <person name="Lipzen A."/>
            <person name="Sullivan W."/>
            <person name="Andreopoulos W.B."/>
            <person name="Clum A."/>
            <person name="Lindquist E."/>
            <person name="Daum C."/>
            <person name="Ramamoorthy G.K."/>
            <person name="Gryganskyi A."/>
            <person name="Culley D."/>
            <person name="Magnuson J.K."/>
            <person name="James T.Y."/>
            <person name="O'Malley M.A."/>
            <person name="Stajich J.E."/>
            <person name="Spatafora J.W."/>
            <person name="Visel A."/>
            <person name="Grigoriev I.V."/>
        </authorList>
    </citation>
    <scope>NUCLEOTIDE SEQUENCE [LARGE SCALE GENOMIC DNA]</scope>
    <source>
        <strain evidence="2 3">62-1032</strain>
    </source>
</reference>
<organism evidence="2 3">
    <name type="scientific">Leucosporidium creatinivorum</name>
    <dbReference type="NCBI Taxonomy" id="106004"/>
    <lineage>
        <taxon>Eukaryota</taxon>
        <taxon>Fungi</taxon>
        <taxon>Dikarya</taxon>
        <taxon>Basidiomycota</taxon>
        <taxon>Pucciniomycotina</taxon>
        <taxon>Microbotryomycetes</taxon>
        <taxon>Leucosporidiales</taxon>
        <taxon>Leucosporidium</taxon>
    </lineage>
</organism>